<gene>
    <name evidence="3" type="ORF">EUX98_g876</name>
</gene>
<dbReference type="EMBL" id="SGPM01000008">
    <property type="protein sequence ID" value="THH33313.1"/>
    <property type="molecule type" value="Genomic_DNA"/>
</dbReference>
<feature type="region of interest" description="Disordered" evidence="1">
    <location>
        <begin position="398"/>
        <end position="467"/>
    </location>
</feature>
<evidence type="ECO:0000256" key="1">
    <source>
        <dbReference type="SAM" id="MobiDB-lite"/>
    </source>
</evidence>
<feature type="region of interest" description="Disordered" evidence="1">
    <location>
        <begin position="78"/>
        <end position="181"/>
    </location>
</feature>
<name>A0A4V3XJJ7_9APHY</name>
<organism evidence="3 4">
    <name type="scientific">Antrodiella citrinella</name>
    <dbReference type="NCBI Taxonomy" id="2447956"/>
    <lineage>
        <taxon>Eukaryota</taxon>
        <taxon>Fungi</taxon>
        <taxon>Dikarya</taxon>
        <taxon>Basidiomycota</taxon>
        <taxon>Agaricomycotina</taxon>
        <taxon>Agaricomycetes</taxon>
        <taxon>Polyporales</taxon>
        <taxon>Steccherinaceae</taxon>
        <taxon>Antrodiella</taxon>
    </lineage>
</organism>
<evidence type="ECO:0000313" key="4">
    <source>
        <dbReference type="Proteomes" id="UP000308730"/>
    </source>
</evidence>
<comment type="caution">
    <text evidence="3">The sequence shown here is derived from an EMBL/GenBank/DDBJ whole genome shotgun (WGS) entry which is preliminary data.</text>
</comment>
<dbReference type="Proteomes" id="UP000308730">
    <property type="component" value="Unassembled WGS sequence"/>
</dbReference>
<feature type="compositionally biased region" description="Polar residues" evidence="1">
    <location>
        <begin position="601"/>
        <end position="611"/>
    </location>
</feature>
<evidence type="ECO:0000313" key="3">
    <source>
        <dbReference type="EMBL" id="THH33313.1"/>
    </source>
</evidence>
<feature type="compositionally biased region" description="Low complexity" evidence="1">
    <location>
        <begin position="426"/>
        <end position="458"/>
    </location>
</feature>
<dbReference type="AlphaFoldDB" id="A0A4V3XJJ7"/>
<sequence length="679" mass="70288">MRLVLLLPVWSAFINLAPAAVAAQPMKNKVPLGDFMTVGVSLPSMIPSVASPVVPSSSTGLPFKRSHTNDIHPREFRNADYAVSPAPSFPSLTDLEKRSARTERTQRTTRPSGSKAGAEGQQPANSRAAQLNAKSPSAGSSSGPSPLDSLSKIGAAASAPKNAPARPGAQQTANGPTGPYAATAHGIQTLGSSKDATSGVVYALPLSDLPNTPVSAPDTGSPQSSVALGAEQTAEELPGEASADAAGAEVPNSAGAVPEAQGEAGAVEAIPQEAKADVPEQNGVPDANAAVPKAESEAIPTAEAFPEEAKAGGLPAGADTVEGRTVTKNLPGDKSNKNSNVHHRSLDSATYLARLVPRGMGVNDVGSKVNPNSVVNNAPVRLPVVGHKRQLNTVTNGLNPARMHKNMGSPLTQAQETPAPVPTAAPPQAKVAAPQKTAQSQKTMKSQKTTQPKKSSTSLTGRALGDGHSANVYHVTRDLPRPVVGAIEKRQLNQATALTHLPIGKRHEVDLSTSSLLSPPPDSNGNRPDFDAREGLVNVDSNQKPDFETGKKPAPQIPAKEAARIPEVAQGKTATKGQGQGQGSTPVPAQKTVQKTEKKPQTTSAVQQKTQSSDEKKAGQQQQTKLAGPRLRRKTRVPSGQRMAIKTVPPPPPPPMRRAVGEKDTIQALTESADLKGGL</sequence>
<feature type="compositionally biased region" description="Polar residues" evidence="1">
    <location>
        <begin position="584"/>
        <end position="593"/>
    </location>
</feature>
<keyword evidence="4" id="KW-1185">Reference proteome</keyword>
<feature type="compositionally biased region" description="Low complexity" evidence="1">
    <location>
        <begin position="133"/>
        <end position="167"/>
    </location>
</feature>
<feature type="signal peptide" evidence="2">
    <location>
        <begin position="1"/>
        <end position="22"/>
    </location>
</feature>
<evidence type="ECO:0000256" key="2">
    <source>
        <dbReference type="SAM" id="SignalP"/>
    </source>
</evidence>
<reference evidence="3 4" key="1">
    <citation type="submission" date="2019-02" db="EMBL/GenBank/DDBJ databases">
        <title>Genome sequencing of the rare red list fungi Antrodiella citrinella (Flaviporus citrinellus).</title>
        <authorList>
            <person name="Buettner E."/>
            <person name="Kellner H."/>
        </authorList>
    </citation>
    <scope>NUCLEOTIDE SEQUENCE [LARGE SCALE GENOMIC DNA]</scope>
    <source>
        <strain evidence="3 4">DSM 108506</strain>
    </source>
</reference>
<proteinExistence type="predicted"/>
<feature type="compositionally biased region" description="Basic and acidic residues" evidence="1">
    <location>
        <begin position="94"/>
        <end position="106"/>
    </location>
</feature>
<feature type="region of interest" description="Disordered" evidence="1">
    <location>
        <begin position="212"/>
        <end position="345"/>
    </location>
</feature>
<feature type="region of interest" description="Disordered" evidence="1">
    <location>
        <begin position="51"/>
        <end position="70"/>
    </location>
</feature>
<keyword evidence="2" id="KW-0732">Signal</keyword>
<accession>A0A4V3XJJ7</accession>
<protein>
    <submittedName>
        <fullName evidence="3">Uncharacterized protein</fullName>
    </submittedName>
</protein>
<feature type="chain" id="PRO_5020918546" evidence="2">
    <location>
        <begin position="23"/>
        <end position="679"/>
    </location>
</feature>
<feature type="compositionally biased region" description="Polar residues" evidence="1">
    <location>
        <begin position="212"/>
        <end position="226"/>
    </location>
</feature>
<feature type="region of interest" description="Disordered" evidence="1">
    <location>
        <begin position="511"/>
        <end position="659"/>
    </location>
</feature>